<evidence type="ECO:0000256" key="1">
    <source>
        <dbReference type="ARBA" id="ARBA00022837"/>
    </source>
</evidence>
<feature type="region of interest" description="Disordered" evidence="2">
    <location>
        <begin position="1"/>
        <end position="20"/>
    </location>
</feature>
<organism evidence="5 6">
    <name type="scientific">Schizopora paradoxa</name>
    <dbReference type="NCBI Taxonomy" id="27342"/>
    <lineage>
        <taxon>Eukaryota</taxon>
        <taxon>Fungi</taxon>
        <taxon>Dikarya</taxon>
        <taxon>Basidiomycota</taxon>
        <taxon>Agaricomycotina</taxon>
        <taxon>Agaricomycetes</taxon>
        <taxon>Hymenochaetales</taxon>
        <taxon>Schizoporaceae</taxon>
        <taxon>Schizopora</taxon>
    </lineage>
</organism>
<feature type="region of interest" description="Disordered" evidence="2">
    <location>
        <begin position="678"/>
        <end position="699"/>
    </location>
</feature>
<evidence type="ECO:0000313" key="6">
    <source>
        <dbReference type="Proteomes" id="UP000053477"/>
    </source>
</evidence>
<evidence type="ECO:0000313" key="5">
    <source>
        <dbReference type="EMBL" id="KLO14295.1"/>
    </source>
</evidence>
<dbReference type="Pfam" id="PF00924">
    <property type="entry name" value="MS_channel_2nd"/>
    <property type="match status" value="1"/>
</dbReference>
<dbReference type="InterPro" id="IPR058650">
    <property type="entry name" value="Msy1/2-like"/>
</dbReference>
<protein>
    <recommendedName>
        <fullName evidence="4">EF-hand domain-containing protein</fullName>
    </recommendedName>
</protein>
<feature type="transmembrane region" description="Helical" evidence="3">
    <location>
        <begin position="498"/>
        <end position="525"/>
    </location>
</feature>
<keyword evidence="3" id="KW-0472">Membrane</keyword>
<feature type="transmembrane region" description="Helical" evidence="3">
    <location>
        <begin position="215"/>
        <end position="236"/>
    </location>
</feature>
<dbReference type="InterPro" id="IPR002048">
    <property type="entry name" value="EF_hand_dom"/>
</dbReference>
<reference evidence="5 6" key="1">
    <citation type="submission" date="2015-04" db="EMBL/GenBank/DDBJ databases">
        <title>Complete genome sequence of Schizopora paradoxa KUC8140, a cosmopolitan wood degrader in East Asia.</title>
        <authorList>
            <consortium name="DOE Joint Genome Institute"/>
            <person name="Min B."/>
            <person name="Park H."/>
            <person name="Jang Y."/>
            <person name="Kim J.-J."/>
            <person name="Kim K.H."/>
            <person name="Pangilinan J."/>
            <person name="Lipzen A."/>
            <person name="Riley R."/>
            <person name="Grigoriev I.V."/>
            <person name="Spatafora J.W."/>
            <person name="Choi I.-G."/>
        </authorList>
    </citation>
    <scope>NUCLEOTIDE SEQUENCE [LARGE SCALE GENOMIC DNA]</scope>
    <source>
        <strain evidence="5 6">KUC8140</strain>
    </source>
</reference>
<dbReference type="PANTHER" id="PTHR31323">
    <property type="entry name" value="MECHANOSENSITIVE ION CHANNEL PROTEIN MSY2"/>
    <property type="match status" value="1"/>
</dbReference>
<keyword evidence="6" id="KW-1185">Reference proteome</keyword>
<feature type="transmembrane region" description="Helical" evidence="3">
    <location>
        <begin position="467"/>
        <end position="492"/>
    </location>
</feature>
<accession>A0A0H2RQP2</accession>
<keyword evidence="1" id="KW-0106">Calcium</keyword>
<dbReference type="SUPFAM" id="SSF47473">
    <property type="entry name" value="EF-hand"/>
    <property type="match status" value="1"/>
</dbReference>
<dbReference type="FunCoup" id="A0A0H2RQP2">
    <property type="interactions" value="6"/>
</dbReference>
<dbReference type="PANTHER" id="PTHR31323:SF15">
    <property type="entry name" value="MECHANOSENSITIVE ION CHANNEL PROTEIN MSY1"/>
    <property type="match status" value="1"/>
</dbReference>
<dbReference type="PROSITE" id="PS00018">
    <property type="entry name" value="EF_HAND_1"/>
    <property type="match status" value="1"/>
</dbReference>
<keyword evidence="3" id="KW-1133">Transmembrane helix</keyword>
<name>A0A0H2RQP2_9AGAM</name>
<feature type="region of interest" description="Disordered" evidence="2">
    <location>
        <begin position="739"/>
        <end position="765"/>
    </location>
</feature>
<dbReference type="InterPro" id="IPR006685">
    <property type="entry name" value="MscS_channel_2nd"/>
</dbReference>
<proteinExistence type="predicted"/>
<dbReference type="GO" id="GO:0006874">
    <property type="term" value="P:intracellular calcium ion homeostasis"/>
    <property type="evidence" value="ECO:0007669"/>
    <property type="project" value="TreeGrafter"/>
</dbReference>
<dbReference type="GO" id="GO:0016020">
    <property type="term" value="C:membrane"/>
    <property type="evidence" value="ECO:0007669"/>
    <property type="project" value="InterPro"/>
</dbReference>
<feature type="compositionally biased region" description="Basic and acidic residues" evidence="2">
    <location>
        <begin position="678"/>
        <end position="687"/>
    </location>
</feature>
<sequence>MSYGNYPGPPVNIPNVSRRSSFRQLQLPAKVRSRNSMRRMDTTQSVYSFDASQGRGKGHGEINLYEGDRDLRPDYERFKYKSDRASSDVKDFFDKMDDDREEKESGYSVEAHNSDNGLAKLLRFFVNGSVFMRWFWCIVPVLILIWIPGIVGVTASKHAMVIGVKLLWWSVWLTIAWCSLWAGMVVARLLPPVVRNSVGVVFPRTKQVIDWLSKLHRYVAVVSWSIAMFVSFSPLIRGNVNGTGNEHVLNVLWKLLLAQLILVSILLGEKLLIQWIASRFNKRAYADRVENQQHAVHVLSRLCEVVGWENLEPGGQEEKGRNENNAAAQKMKNVTFGAMHKAKTAVNAFANELSGSNVVEQTPEIMVMQHLVTEAKARALATSLFDGLISLNTKVKPTNVERELVEDDLMVAFPMEGDRKKAFDLFDKDGNGDLSLEELQMACVDFHKEENNLIHSQRDVKSAVGRLNAIFMILYVVIVILVIAVCLEAQALTLVTGAGAFMLGLSWLIGGPIQEVITSIIFLFIKHPYDDGDRVCIEEEIYLVREIRLLSTIFMNKNGCLVQAPNSILSTKFIENVRRSKQMSERFEFEVAYTTTTKQVSDLQERMQEFVLKKNRDFLPNVYISVQDIPEQENLVLAADIRYKSNWQHTDVKVRRRNEWIGALKQAMADLEIFGPKGKPEDTEKETLAPPAPLLAPPAVDMDMDKMRRLQEMSSVIPPAVEIQMPTPVNVVPARMPSSGILKRRPLPSMPNDAPYDVPPDSKQVNRPYTTTYAQNPNINQEYFTLPPTRPLSVGARVPEDNTMMPDSRDFIAQYRDDYSDISSPGVYR</sequence>
<dbReference type="EMBL" id="KQ085946">
    <property type="protein sequence ID" value="KLO14295.1"/>
    <property type="molecule type" value="Genomic_DNA"/>
</dbReference>
<dbReference type="GO" id="GO:0005262">
    <property type="term" value="F:calcium channel activity"/>
    <property type="evidence" value="ECO:0007669"/>
    <property type="project" value="TreeGrafter"/>
</dbReference>
<dbReference type="Proteomes" id="UP000053477">
    <property type="component" value="Unassembled WGS sequence"/>
</dbReference>
<dbReference type="InterPro" id="IPR018247">
    <property type="entry name" value="EF_Hand_1_Ca_BS"/>
</dbReference>
<feature type="transmembrane region" description="Helical" evidence="3">
    <location>
        <begin position="130"/>
        <end position="151"/>
    </location>
</feature>
<dbReference type="SUPFAM" id="SSF50182">
    <property type="entry name" value="Sm-like ribonucleoproteins"/>
    <property type="match status" value="1"/>
</dbReference>
<dbReference type="InterPro" id="IPR010920">
    <property type="entry name" value="LSM_dom_sf"/>
</dbReference>
<dbReference type="InterPro" id="IPR011992">
    <property type="entry name" value="EF-hand-dom_pair"/>
</dbReference>
<dbReference type="PROSITE" id="PS50222">
    <property type="entry name" value="EF_HAND_2"/>
    <property type="match status" value="1"/>
</dbReference>
<keyword evidence="3" id="KW-0812">Transmembrane</keyword>
<feature type="domain" description="EF-hand" evidence="4">
    <location>
        <begin position="414"/>
        <end position="449"/>
    </location>
</feature>
<dbReference type="InParanoid" id="A0A0H2RQP2"/>
<dbReference type="OrthoDB" id="544685at2759"/>
<evidence type="ECO:0000259" key="4">
    <source>
        <dbReference type="PROSITE" id="PS50222"/>
    </source>
</evidence>
<gene>
    <name evidence="5" type="ORF">SCHPADRAFT_939706</name>
</gene>
<dbReference type="AlphaFoldDB" id="A0A0H2RQP2"/>
<feature type="transmembrane region" description="Helical" evidence="3">
    <location>
        <begin position="256"/>
        <end position="273"/>
    </location>
</feature>
<feature type="transmembrane region" description="Helical" evidence="3">
    <location>
        <begin position="171"/>
        <end position="194"/>
    </location>
</feature>
<dbReference type="Pfam" id="PF25886">
    <property type="entry name" value="Msy1"/>
    <property type="match status" value="1"/>
</dbReference>
<dbReference type="GO" id="GO:0005509">
    <property type="term" value="F:calcium ion binding"/>
    <property type="evidence" value="ECO:0007669"/>
    <property type="project" value="InterPro"/>
</dbReference>
<evidence type="ECO:0000256" key="3">
    <source>
        <dbReference type="SAM" id="Phobius"/>
    </source>
</evidence>
<evidence type="ECO:0000256" key="2">
    <source>
        <dbReference type="SAM" id="MobiDB-lite"/>
    </source>
</evidence>
<dbReference type="Gene3D" id="1.10.238.10">
    <property type="entry name" value="EF-hand"/>
    <property type="match status" value="1"/>
</dbReference>